<gene>
    <name evidence="1" type="ORF">HMPREF0495_00611</name>
</gene>
<name>U2QU37_LEVBR</name>
<comment type="caution">
    <text evidence="1">The sequence shown here is derived from an EMBL/GenBank/DDBJ whole genome shotgun (WGS) entry which is preliminary data.</text>
</comment>
<evidence type="ECO:0000313" key="1">
    <source>
        <dbReference type="EMBL" id="ERK44813.1"/>
    </source>
</evidence>
<reference evidence="1 2" key="1">
    <citation type="submission" date="2013-06" db="EMBL/GenBank/DDBJ databases">
        <authorList>
            <person name="Weinstock G."/>
            <person name="Sodergren E."/>
            <person name="Lobos E.A."/>
            <person name="Fulton L."/>
            <person name="Fulton R."/>
            <person name="Courtney L."/>
            <person name="Fronick C."/>
            <person name="O'Laughlin M."/>
            <person name="Godfrey J."/>
            <person name="Wilson R.M."/>
            <person name="Miner T."/>
            <person name="Farmer C."/>
            <person name="Delehaunty K."/>
            <person name="Cordes M."/>
            <person name="Minx P."/>
            <person name="Tomlinson C."/>
            <person name="Chen J."/>
            <person name="Wollam A."/>
            <person name="Pepin K.H."/>
            <person name="Bhonagiri V."/>
            <person name="Zhang X."/>
            <person name="Warren W."/>
            <person name="Mitreva M."/>
            <person name="Mardis E.R."/>
            <person name="Wilson R.K."/>
        </authorList>
    </citation>
    <scope>NUCLEOTIDE SEQUENCE [LARGE SCALE GENOMIC DNA]</scope>
    <source>
        <strain evidence="1 2">ATCC 14869</strain>
    </source>
</reference>
<protein>
    <submittedName>
        <fullName evidence="1">Uncharacterized protein</fullName>
    </submittedName>
</protein>
<organism evidence="1 2">
    <name type="scientific">Levilactobacillus brevis ATCC 14869 = DSM 20054</name>
    <dbReference type="NCBI Taxonomy" id="649758"/>
    <lineage>
        <taxon>Bacteria</taxon>
        <taxon>Bacillati</taxon>
        <taxon>Bacillota</taxon>
        <taxon>Bacilli</taxon>
        <taxon>Lactobacillales</taxon>
        <taxon>Lactobacillaceae</taxon>
        <taxon>Levilactobacillus</taxon>
    </lineage>
</organism>
<dbReference type="AlphaFoldDB" id="U2QU37"/>
<accession>U2QU37</accession>
<sequence length="39" mass="4474">MLSHTTILNVAIFSHANSLLPGDNPWKLTDQRKWQNKPT</sequence>
<proteinExistence type="predicted"/>
<dbReference type="Proteomes" id="UP000016644">
    <property type="component" value="Unassembled WGS sequence"/>
</dbReference>
<evidence type="ECO:0000313" key="2">
    <source>
        <dbReference type="Proteomes" id="UP000016644"/>
    </source>
</evidence>
<dbReference type="PATRIC" id="fig|649758.3.peg.554"/>
<dbReference type="HOGENOM" id="CLU_3311617_0_0_9"/>
<dbReference type="EMBL" id="AWVK01000026">
    <property type="protein sequence ID" value="ERK44813.1"/>
    <property type="molecule type" value="Genomic_DNA"/>
</dbReference>